<dbReference type="Pfam" id="PF16868">
    <property type="entry name" value="NMT1_3"/>
    <property type="match status" value="1"/>
</dbReference>
<accession>A0A0S3PRS6</accession>
<dbReference type="PANTHER" id="PTHR42941">
    <property type="entry name" value="SLL1037 PROTEIN"/>
    <property type="match status" value="1"/>
</dbReference>
<dbReference type="Proteomes" id="UP000236884">
    <property type="component" value="Chromosome"/>
</dbReference>
<evidence type="ECO:0000313" key="1">
    <source>
        <dbReference type="EMBL" id="BAT58596.1"/>
    </source>
</evidence>
<dbReference type="EMBL" id="AP014946">
    <property type="protein sequence ID" value="BAT58596.1"/>
    <property type="molecule type" value="Genomic_DNA"/>
</dbReference>
<dbReference type="SUPFAM" id="SSF53850">
    <property type="entry name" value="Periplasmic binding protein-like II"/>
    <property type="match status" value="1"/>
</dbReference>
<protein>
    <submittedName>
        <fullName evidence="1">ABC transporter, phosphonate, periplasmic substrate-binding protein</fullName>
    </submittedName>
</protein>
<gene>
    <name evidence="1" type="ORF">GJW-30_1_01122</name>
</gene>
<proteinExistence type="predicted"/>
<dbReference type="KEGG" id="vgo:GJW-30_1_01122"/>
<dbReference type="NCBIfam" id="TIGR02122">
    <property type="entry name" value="TRAP_TAXI"/>
    <property type="match status" value="1"/>
</dbReference>
<dbReference type="AlphaFoldDB" id="A0A0S3PRS6"/>
<reference evidence="1 2" key="1">
    <citation type="submission" date="2015-08" db="EMBL/GenBank/DDBJ databases">
        <title>Investigation of the bacterial diversity of lava forest soil.</title>
        <authorList>
            <person name="Lee J.S."/>
        </authorList>
    </citation>
    <scope>NUCLEOTIDE SEQUENCE [LARGE SCALE GENOMIC DNA]</scope>
    <source>
        <strain evidence="1 2">GJW-30</strain>
    </source>
</reference>
<evidence type="ECO:0000313" key="2">
    <source>
        <dbReference type="Proteomes" id="UP000236884"/>
    </source>
</evidence>
<name>A0A0S3PRS6_9BRAD</name>
<sequence length="291" mass="31072">MDLSLGTATPGGGFPFYGEALAKGITKTDSTIRVACRNTKGSTENVPLLEQDQLDLALVQGEVAYEAFAGIGRPPASLWIVAAMYSTPGMFAVRDDSPVRNISDLIGSRVAFGAKGSGLVILNRYVLDGLGLKQDRDFDAVFLDKAGDGPEMVMDGRVAALWGGGIGWPGFAKICSGPAGGRFVTPTNEECDRILEKHSFLKPLTLPAGSYPGQSTPFASVGSWSLILARRSLNDDAAYSFVRALDCAREAFISEIGQAKETTPRNTIAAAPRRELIHPGALRYFQEINLI</sequence>
<organism evidence="1 2">
    <name type="scientific">Variibacter gotjawalensis</name>
    <dbReference type="NCBI Taxonomy" id="1333996"/>
    <lineage>
        <taxon>Bacteria</taxon>
        <taxon>Pseudomonadati</taxon>
        <taxon>Pseudomonadota</taxon>
        <taxon>Alphaproteobacteria</taxon>
        <taxon>Hyphomicrobiales</taxon>
        <taxon>Nitrobacteraceae</taxon>
        <taxon>Variibacter</taxon>
    </lineage>
</organism>
<dbReference type="PANTHER" id="PTHR42941:SF1">
    <property type="entry name" value="SLL1037 PROTEIN"/>
    <property type="match status" value="1"/>
</dbReference>
<dbReference type="RefSeq" id="WP_283808650.1">
    <property type="nucleotide sequence ID" value="NZ_JAASRT010000001.1"/>
</dbReference>
<keyword evidence="2" id="KW-1185">Reference proteome</keyword>
<dbReference type="Gene3D" id="3.40.190.10">
    <property type="entry name" value="Periplasmic binding protein-like II"/>
    <property type="match status" value="2"/>
</dbReference>
<dbReference type="InterPro" id="IPR011852">
    <property type="entry name" value="TRAP_TAXI"/>
</dbReference>